<evidence type="ECO:0000313" key="1">
    <source>
        <dbReference type="EMBL" id="GGK23535.1"/>
    </source>
</evidence>
<protein>
    <recommendedName>
        <fullName evidence="3">ATP-binding protein</fullName>
    </recommendedName>
</protein>
<sequence>MRIPVQVMPDFLENVARRNDPLGAVEVDADATNVSVDLEINEFEAVDAVVITDDGLGIPSESVTAAFSGIGGSWKRGAPGTLQQGRQLHGRHGYGRFRVLALGSTASWTTVADGTAGARDRSAVRFTDGATEFEHEGPQPDVGQTGTVVRVIGEAPRKNRLTIGAVRDDMTRRFAMYLMKYPGVTVSWQGEALDPEEAIDRRHEVPLILQGFEGQGPVLRVIEWKTKPTNRELLICDGDGVHRITLKAGVPAPDFHYSAYLLWDKFAHITEHNLLEGEFEHHDTPLGLAVMAAREELRAYFHERERERTRDQVQRWIREGVYPYAGEPTSETAAAERETFDEVAVLIRKRLKGTKETQRTQLVLLREALRRQPAAMPRVLDELFQLSSSDKERLETLVRQTPLSNLIAANALVLDRIDFLALLKKLLFEPESRQDLREKDQLHRMLEKELWVFGDEYTGAASEIGLTEACDRHLALLQPKVPRARKPIRRANGLAGRLDLMLSCAAGADSTKRHLVVELKRPTVRLGETEAQQIRSYARAVTQDERFRHDKTTRWVFWLVGNSIDTDLAWAMSSNRLPENCLQDDGQTSIWVYDWGQMIDLCEQRLAKHKERLDYASGQRHMTNYAERVHSDADVISLLPPA</sequence>
<organism evidence="1 2">
    <name type="scientific">Streptomyces camponoticapitis</name>
    <dbReference type="NCBI Taxonomy" id="1616125"/>
    <lineage>
        <taxon>Bacteria</taxon>
        <taxon>Bacillati</taxon>
        <taxon>Actinomycetota</taxon>
        <taxon>Actinomycetes</taxon>
        <taxon>Kitasatosporales</taxon>
        <taxon>Streptomycetaceae</taxon>
        <taxon>Streptomyces</taxon>
    </lineage>
</organism>
<comment type="caution">
    <text evidence="1">The sequence shown here is derived from an EMBL/GenBank/DDBJ whole genome shotgun (WGS) entry which is preliminary data.</text>
</comment>
<name>A0ABQ2ERY5_9ACTN</name>
<reference evidence="2" key="1">
    <citation type="journal article" date="2019" name="Int. J. Syst. Evol. Microbiol.">
        <title>The Global Catalogue of Microorganisms (GCM) 10K type strain sequencing project: providing services to taxonomists for standard genome sequencing and annotation.</title>
        <authorList>
            <consortium name="The Broad Institute Genomics Platform"/>
            <consortium name="The Broad Institute Genome Sequencing Center for Infectious Disease"/>
            <person name="Wu L."/>
            <person name="Ma J."/>
        </authorList>
    </citation>
    <scope>NUCLEOTIDE SEQUENCE [LARGE SCALE GENOMIC DNA]</scope>
    <source>
        <strain evidence="2">CGMCC 4.7275</strain>
    </source>
</reference>
<gene>
    <name evidence="1" type="ORF">GCM10011583_64360</name>
</gene>
<dbReference type="Proteomes" id="UP000660265">
    <property type="component" value="Unassembled WGS sequence"/>
</dbReference>
<accession>A0ABQ2ERY5</accession>
<evidence type="ECO:0000313" key="2">
    <source>
        <dbReference type="Proteomes" id="UP000660265"/>
    </source>
</evidence>
<evidence type="ECO:0008006" key="3">
    <source>
        <dbReference type="Google" id="ProtNLM"/>
    </source>
</evidence>
<proteinExistence type="predicted"/>
<dbReference type="Gene3D" id="3.30.565.10">
    <property type="entry name" value="Histidine kinase-like ATPase, C-terminal domain"/>
    <property type="match status" value="1"/>
</dbReference>
<keyword evidence="2" id="KW-1185">Reference proteome</keyword>
<dbReference type="SUPFAM" id="SSF55874">
    <property type="entry name" value="ATPase domain of HSP90 chaperone/DNA topoisomerase II/histidine kinase"/>
    <property type="match status" value="1"/>
</dbReference>
<dbReference type="InterPro" id="IPR036890">
    <property type="entry name" value="HATPase_C_sf"/>
</dbReference>
<dbReference type="Pfam" id="PF13589">
    <property type="entry name" value="HATPase_c_3"/>
    <property type="match status" value="1"/>
</dbReference>
<dbReference type="EMBL" id="BMMV01000028">
    <property type="protein sequence ID" value="GGK23535.1"/>
    <property type="molecule type" value="Genomic_DNA"/>
</dbReference>